<reference evidence="1 2" key="1">
    <citation type="submission" date="2018-06" db="EMBL/GenBank/DDBJ databases">
        <title>Genomic Encyclopedia of Type Strains, Phase III (KMG-III): the genomes of soil and plant-associated and newly described type strains.</title>
        <authorList>
            <person name="Whitman W."/>
        </authorList>
    </citation>
    <scope>NUCLEOTIDE SEQUENCE [LARGE SCALE GENOMIC DNA]</scope>
    <source>
        <strain evidence="1 2">LMG 23644</strain>
    </source>
</reference>
<dbReference type="EMBL" id="QLTK01000001">
    <property type="protein sequence ID" value="RAS38931.1"/>
    <property type="molecule type" value="Genomic_DNA"/>
</dbReference>
<comment type="caution">
    <text evidence="1">The sequence shown here is derived from an EMBL/GenBank/DDBJ whole genome shotgun (WGS) entry which is preliminary data.</text>
</comment>
<dbReference type="AlphaFoldDB" id="A0A329CZ93"/>
<gene>
    <name evidence="1" type="ORF">BX591_101261</name>
</gene>
<accession>A0A329CZ93</accession>
<protein>
    <submittedName>
        <fullName evidence="1">Uncharacterized protein</fullName>
    </submittedName>
</protein>
<dbReference type="RefSeq" id="WP_167444484.1">
    <property type="nucleotide sequence ID" value="NZ_CADFFP010000004.1"/>
</dbReference>
<name>A0A329CZ93_9BURK</name>
<sequence length="61" mass="6536">MTDSLLKATASLFGRLLPVVSIVPGPKKAHYIDSLNLSIAMARVVSIILAVEGYTRALQQP</sequence>
<evidence type="ECO:0000313" key="2">
    <source>
        <dbReference type="Proteomes" id="UP000248918"/>
    </source>
</evidence>
<dbReference type="Proteomes" id="UP000248918">
    <property type="component" value="Unassembled WGS sequence"/>
</dbReference>
<evidence type="ECO:0000313" key="1">
    <source>
        <dbReference type="EMBL" id="RAS38931.1"/>
    </source>
</evidence>
<proteinExistence type="predicted"/>
<organism evidence="1 2">
    <name type="scientific">Paraburkholderia bryophila</name>
    <dbReference type="NCBI Taxonomy" id="420952"/>
    <lineage>
        <taxon>Bacteria</taxon>
        <taxon>Pseudomonadati</taxon>
        <taxon>Pseudomonadota</taxon>
        <taxon>Betaproteobacteria</taxon>
        <taxon>Burkholderiales</taxon>
        <taxon>Burkholderiaceae</taxon>
        <taxon>Paraburkholderia</taxon>
    </lineage>
</organism>